<dbReference type="GeneID" id="13012592"/>
<evidence type="ECO:0000313" key="10">
    <source>
        <dbReference type="Proteomes" id="UP000005270"/>
    </source>
</evidence>
<dbReference type="AlphaFoldDB" id="I3TD95"/>
<dbReference type="InterPro" id="IPR017900">
    <property type="entry name" value="4Fe4S_Fe_S_CS"/>
</dbReference>
<dbReference type="KEGG" id="thg:TCELL_0308"/>
<reference evidence="9 10" key="1">
    <citation type="journal article" date="2012" name="J. Bacteriol.">
        <title>Complete genome sequence of the hyperthermophilic cellulolytic Crenarchaeon 'Thermogladius cellulolyticus' 1633.</title>
        <authorList>
            <person name="Mardanov A.V."/>
            <person name="Kochetkova T.V."/>
            <person name="Beletsky A.V."/>
            <person name="Bonch-Osmolovskaya E.A."/>
            <person name="Ravin N.V."/>
            <person name="Skryabin K.G."/>
        </authorList>
    </citation>
    <scope>NUCLEOTIDE SEQUENCE [LARGE SCALE GENOMIC DNA]</scope>
    <source>
        <strain evidence="10">DSM 22663 / VKM B-2946 / 1633</strain>
    </source>
</reference>
<dbReference type="Proteomes" id="UP000005270">
    <property type="component" value="Chromosome"/>
</dbReference>
<feature type="domain" description="4Fe-4S ferredoxin-type" evidence="8">
    <location>
        <begin position="31"/>
        <end position="60"/>
    </location>
</feature>
<dbReference type="PROSITE" id="PS00198">
    <property type="entry name" value="4FE4S_FER_1"/>
    <property type="match status" value="1"/>
</dbReference>
<protein>
    <submittedName>
        <fullName evidence="9">Pyruvate/ketoisovalerate ferredoxin oxidoreductase subunit delta</fullName>
    </submittedName>
</protein>
<dbReference type="HOGENOM" id="CLU_139698_1_1_2"/>
<dbReference type="eggNOG" id="arCOG01605">
    <property type="taxonomic scope" value="Archaea"/>
</dbReference>
<keyword evidence="3" id="KW-0479">Metal-binding</keyword>
<dbReference type="SUPFAM" id="SSF54862">
    <property type="entry name" value="4Fe-4S ferredoxins"/>
    <property type="match status" value="1"/>
</dbReference>
<dbReference type="InterPro" id="IPR011898">
    <property type="entry name" value="PorD_KorD"/>
</dbReference>
<accession>I3TD95</accession>
<organism evidence="9 10">
    <name type="scientific">Thermogladius calderae (strain DSM 22663 / VKM B-2946 / 1633)</name>
    <dbReference type="NCBI Taxonomy" id="1184251"/>
    <lineage>
        <taxon>Archaea</taxon>
        <taxon>Thermoproteota</taxon>
        <taxon>Thermoprotei</taxon>
        <taxon>Desulfurococcales</taxon>
        <taxon>Desulfurococcaceae</taxon>
        <taxon>Thermogladius</taxon>
    </lineage>
</organism>
<evidence type="ECO:0000313" key="9">
    <source>
        <dbReference type="EMBL" id="AFK50733.1"/>
    </source>
</evidence>
<evidence type="ECO:0000256" key="4">
    <source>
        <dbReference type="ARBA" id="ARBA00022737"/>
    </source>
</evidence>
<comment type="cofactor">
    <cofactor evidence="1">
        <name>[4Fe-4S] cluster</name>
        <dbReference type="ChEBI" id="CHEBI:49883"/>
    </cofactor>
</comment>
<evidence type="ECO:0000259" key="8">
    <source>
        <dbReference type="PROSITE" id="PS51379"/>
    </source>
</evidence>
<keyword evidence="4" id="KW-0677">Repeat</keyword>
<dbReference type="PANTHER" id="PTHR43724:SF1">
    <property type="entry name" value="PYRUVATE SYNTHASE SUBUNIT PORD"/>
    <property type="match status" value="1"/>
</dbReference>
<evidence type="ECO:0000256" key="5">
    <source>
        <dbReference type="ARBA" id="ARBA00022982"/>
    </source>
</evidence>
<dbReference type="Gene3D" id="3.30.70.20">
    <property type="match status" value="1"/>
</dbReference>
<dbReference type="GO" id="GO:0016625">
    <property type="term" value="F:oxidoreductase activity, acting on the aldehyde or oxo group of donors, iron-sulfur protein as acceptor"/>
    <property type="evidence" value="ECO:0007669"/>
    <property type="project" value="InterPro"/>
</dbReference>
<proteinExistence type="predicted"/>
<dbReference type="Pfam" id="PF14697">
    <property type="entry name" value="Fer4_21"/>
    <property type="match status" value="1"/>
</dbReference>
<keyword evidence="7" id="KW-0411">Iron-sulfur</keyword>
<dbReference type="PROSITE" id="PS51379">
    <property type="entry name" value="4FE4S_FER_2"/>
    <property type="match status" value="2"/>
</dbReference>
<evidence type="ECO:0000256" key="7">
    <source>
        <dbReference type="ARBA" id="ARBA00023014"/>
    </source>
</evidence>
<keyword evidence="6" id="KW-0408">Iron</keyword>
<dbReference type="STRING" id="1184251.TCELL_0308"/>
<keyword evidence="2" id="KW-0004">4Fe-4S</keyword>
<gene>
    <name evidence="9" type="ordered locus">TCELL_0308</name>
</gene>
<dbReference type="PANTHER" id="PTHR43724">
    <property type="entry name" value="PYRUVATE SYNTHASE SUBUNIT PORD"/>
    <property type="match status" value="1"/>
</dbReference>
<evidence type="ECO:0000256" key="2">
    <source>
        <dbReference type="ARBA" id="ARBA00022485"/>
    </source>
</evidence>
<dbReference type="InterPro" id="IPR017896">
    <property type="entry name" value="4Fe4S_Fe-S-bd"/>
</dbReference>
<dbReference type="OrthoDB" id="23478at2157"/>
<keyword evidence="5" id="KW-0249">Electron transport</keyword>
<dbReference type="GO" id="GO:0051539">
    <property type="term" value="F:4 iron, 4 sulfur cluster binding"/>
    <property type="evidence" value="ECO:0007669"/>
    <property type="project" value="UniProtKB-KW"/>
</dbReference>
<dbReference type="InParanoid" id="I3TD95"/>
<keyword evidence="5" id="KW-0813">Transport</keyword>
<dbReference type="GO" id="GO:0046872">
    <property type="term" value="F:metal ion binding"/>
    <property type="evidence" value="ECO:0007669"/>
    <property type="project" value="UniProtKB-KW"/>
</dbReference>
<dbReference type="RefSeq" id="WP_014736983.1">
    <property type="nucleotide sequence ID" value="NC_017954.1"/>
</dbReference>
<dbReference type="NCBIfam" id="TIGR02179">
    <property type="entry name" value="PorD_KorD"/>
    <property type="match status" value="1"/>
</dbReference>
<keyword evidence="9" id="KW-0670">Pyruvate</keyword>
<evidence type="ECO:0000256" key="3">
    <source>
        <dbReference type="ARBA" id="ARBA00022723"/>
    </source>
</evidence>
<evidence type="ECO:0000256" key="6">
    <source>
        <dbReference type="ARBA" id="ARBA00023004"/>
    </source>
</evidence>
<name>I3TD95_THEC1</name>
<keyword evidence="10" id="KW-1185">Reference proteome</keyword>
<evidence type="ECO:0000256" key="1">
    <source>
        <dbReference type="ARBA" id="ARBA00001966"/>
    </source>
</evidence>
<dbReference type="EMBL" id="CP003531">
    <property type="protein sequence ID" value="AFK50733.1"/>
    <property type="molecule type" value="Genomic_DNA"/>
</dbReference>
<feature type="domain" description="4Fe-4S ferredoxin-type" evidence="8">
    <location>
        <begin position="61"/>
        <end position="90"/>
    </location>
</feature>
<sequence>MKVIVEPSKYRLPIARPLVGVAGKTGTWRLERPVVDNNKCTRCYLCEIHCPVNVIRVEPDAGVSIDYDYCKGCGLCADVCPVLAIKMVPEE</sequence>